<dbReference type="Pfam" id="PF09011">
    <property type="entry name" value="HMG_box_2"/>
    <property type="match status" value="1"/>
</dbReference>
<evidence type="ECO:0000313" key="6">
    <source>
        <dbReference type="Proteomes" id="UP001176961"/>
    </source>
</evidence>
<dbReference type="GO" id="GO:0006357">
    <property type="term" value="P:regulation of transcription by RNA polymerase II"/>
    <property type="evidence" value="ECO:0007669"/>
    <property type="project" value="TreeGrafter"/>
</dbReference>
<evidence type="ECO:0000256" key="2">
    <source>
        <dbReference type="PROSITE-ProRule" id="PRU00267"/>
    </source>
</evidence>
<protein>
    <recommendedName>
        <fullName evidence="4">HMG box domain-containing protein</fullName>
    </recommendedName>
</protein>
<keyword evidence="1 2" id="KW-0238">DNA-binding</keyword>
<dbReference type="PANTHER" id="PTHR48112">
    <property type="entry name" value="HIGH MOBILITY GROUP PROTEIN DSP1"/>
    <property type="match status" value="1"/>
</dbReference>
<dbReference type="InterPro" id="IPR009071">
    <property type="entry name" value="HMG_box_dom"/>
</dbReference>
<reference evidence="5" key="1">
    <citation type="submission" date="2023-07" db="EMBL/GenBank/DDBJ databases">
        <authorList>
            <consortium name="CYATHOMIX"/>
        </authorList>
    </citation>
    <scope>NUCLEOTIDE SEQUENCE</scope>
    <source>
        <strain evidence="5">N/A</strain>
    </source>
</reference>
<keyword evidence="2" id="KW-0539">Nucleus</keyword>
<feature type="compositionally biased region" description="Basic and acidic residues" evidence="3">
    <location>
        <begin position="95"/>
        <end position="117"/>
    </location>
</feature>
<feature type="DNA-binding region" description="HMG box" evidence="2">
    <location>
        <begin position="135"/>
        <end position="204"/>
    </location>
</feature>
<dbReference type="SMART" id="SM00398">
    <property type="entry name" value="HMG"/>
    <property type="match status" value="2"/>
</dbReference>
<keyword evidence="6" id="KW-1185">Reference proteome</keyword>
<dbReference type="PROSITE" id="PS50118">
    <property type="entry name" value="HMG_BOX_2"/>
    <property type="match status" value="1"/>
</dbReference>
<dbReference type="GO" id="GO:0005634">
    <property type="term" value="C:nucleus"/>
    <property type="evidence" value="ECO:0007669"/>
    <property type="project" value="UniProtKB-UniRule"/>
</dbReference>
<evidence type="ECO:0000313" key="5">
    <source>
        <dbReference type="EMBL" id="CAJ0602925.1"/>
    </source>
</evidence>
<gene>
    <name evidence="5" type="ORF">CYNAS_LOCUS14908</name>
</gene>
<name>A0AA36H382_CYLNA</name>
<dbReference type="InterPro" id="IPR036910">
    <property type="entry name" value="HMG_box_dom_sf"/>
</dbReference>
<dbReference type="SUPFAM" id="SSF47095">
    <property type="entry name" value="HMG-box"/>
    <property type="match status" value="2"/>
</dbReference>
<evidence type="ECO:0000259" key="4">
    <source>
        <dbReference type="PROSITE" id="PS50118"/>
    </source>
</evidence>
<comment type="caution">
    <text evidence="5">The sequence shown here is derived from an EMBL/GenBank/DDBJ whole genome shotgun (WGS) entry which is preliminary data.</text>
</comment>
<organism evidence="5 6">
    <name type="scientific">Cylicocyclus nassatus</name>
    <name type="common">Nematode worm</name>
    <dbReference type="NCBI Taxonomy" id="53992"/>
    <lineage>
        <taxon>Eukaryota</taxon>
        <taxon>Metazoa</taxon>
        <taxon>Ecdysozoa</taxon>
        <taxon>Nematoda</taxon>
        <taxon>Chromadorea</taxon>
        <taxon>Rhabditida</taxon>
        <taxon>Rhabditina</taxon>
        <taxon>Rhabditomorpha</taxon>
        <taxon>Strongyloidea</taxon>
        <taxon>Strongylidae</taxon>
        <taxon>Cylicocyclus</taxon>
    </lineage>
</organism>
<proteinExistence type="predicted"/>
<sequence>MLQSNFLSMSARFLASAKAMSRGKQVKYPVTGMSMNPLAIYVKEHFAKNSAKSIEEGQKAMKEVVASWKALNSAEKKKYEELSKKYREEKMHEFDALSDEEKQERISASLEEKEERAKRRARKERKEDWEKTGHPERPPSAYNLFVQEKFTDLKNKGEVVTPVVKTMQRLSAEWKGMSDSAKQPYLTKATRLANHYKAEVEAWKAKVKPEKGEPQKFSNSGIDYGDQLKELKCVCAIVYAFTTCFTILQQLYIGHLRTRDCLVISLEKRM</sequence>
<evidence type="ECO:0000256" key="1">
    <source>
        <dbReference type="ARBA" id="ARBA00023125"/>
    </source>
</evidence>
<dbReference type="GO" id="GO:0003677">
    <property type="term" value="F:DNA binding"/>
    <property type="evidence" value="ECO:0007669"/>
    <property type="project" value="UniProtKB-UniRule"/>
</dbReference>
<feature type="compositionally biased region" description="Basic and acidic residues" evidence="3">
    <location>
        <begin position="124"/>
        <end position="137"/>
    </location>
</feature>
<feature type="region of interest" description="Disordered" evidence="3">
    <location>
        <begin position="95"/>
        <end position="140"/>
    </location>
</feature>
<dbReference type="Proteomes" id="UP001176961">
    <property type="component" value="Unassembled WGS sequence"/>
</dbReference>
<dbReference type="CDD" id="cd00084">
    <property type="entry name" value="HMG-box_SF"/>
    <property type="match status" value="1"/>
</dbReference>
<accession>A0AA36H382</accession>
<dbReference type="PANTHER" id="PTHR48112:SF22">
    <property type="entry name" value="MITOCHONDRIAL TRANSCRIPTION FACTOR A, ISOFORM B"/>
    <property type="match status" value="1"/>
</dbReference>
<dbReference type="Gene3D" id="1.10.30.10">
    <property type="entry name" value="High mobility group box domain"/>
    <property type="match status" value="2"/>
</dbReference>
<dbReference type="EMBL" id="CATQJL010000305">
    <property type="protein sequence ID" value="CAJ0602925.1"/>
    <property type="molecule type" value="Genomic_DNA"/>
</dbReference>
<dbReference type="InterPro" id="IPR050342">
    <property type="entry name" value="HMGB"/>
</dbReference>
<evidence type="ECO:0000256" key="3">
    <source>
        <dbReference type="SAM" id="MobiDB-lite"/>
    </source>
</evidence>
<dbReference type="AlphaFoldDB" id="A0AA36H382"/>
<feature type="domain" description="HMG box" evidence="4">
    <location>
        <begin position="135"/>
        <end position="204"/>
    </location>
</feature>